<dbReference type="EMBL" id="PDLN01000002">
    <property type="protein sequence ID" value="RDW92267.1"/>
    <property type="molecule type" value="Genomic_DNA"/>
</dbReference>
<reference evidence="2 3" key="1">
    <citation type="journal article" date="2018" name="IMA Fungus">
        <title>IMA Genome-F 9: Draft genome sequence of Annulohypoxylon stygium, Aspergillus mulundensis, Berkeleyomyces basicola (syn. Thielaviopsis basicola), Ceratocystis smalleyi, two Cercospora beticola strains, Coleophoma cylindrospora, Fusarium fracticaudum, Phialophora cf. hyalina, and Morchella septimelata.</title>
        <authorList>
            <person name="Wingfield B.D."/>
            <person name="Bills G.F."/>
            <person name="Dong Y."/>
            <person name="Huang W."/>
            <person name="Nel W.J."/>
            <person name="Swalarsk-Parry B.S."/>
            <person name="Vaghefi N."/>
            <person name="Wilken P.M."/>
            <person name="An Z."/>
            <person name="de Beer Z.W."/>
            <person name="De Vos L."/>
            <person name="Chen L."/>
            <person name="Duong T.A."/>
            <person name="Gao Y."/>
            <person name="Hammerbacher A."/>
            <person name="Kikkert J.R."/>
            <person name="Li Y."/>
            <person name="Li H."/>
            <person name="Li K."/>
            <person name="Li Q."/>
            <person name="Liu X."/>
            <person name="Ma X."/>
            <person name="Naidoo K."/>
            <person name="Pethybridge S.J."/>
            <person name="Sun J."/>
            <person name="Steenkamp E.T."/>
            <person name="van der Nest M.A."/>
            <person name="van Wyk S."/>
            <person name="Wingfield M.J."/>
            <person name="Xiong C."/>
            <person name="Yue Q."/>
            <person name="Zhang X."/>
        </authorList>
    </citation>
    <scope>NUCLEOTIDE SEQUENCE [LARGE SCALE GENOMIC DNA]</scope>
    <source>
        <strain evidence="2 3">BP5796</strain>
    </source>
</reference>
<dbReference type="PANTHER" id="PTHR31642">
    <property type="entry name" value="TRICHOTHECENE 3-O-ACETYLTRANSFERASE"/>
    <property type="match status" value="1"/>
</dbReference>
<dbReference type="Gene3D" id="3.30.559.10">
    <property type="entry name" value="Chloramphenicol acetyltransferase-like domain"/>
    <property type="match status" value="2"/>
</dbReference>
<keyword evidence="1" id="KW-0808">Transferase</keyword>
<evidence type="ECO:0000256" key="1">
    <source>
        <dbReference type="ARBA" id="ARBA00022679"/>
    </source>
</evidence>
<dbReference type="OrthoDB" id="444127at2759"/>
<gene>
    <name evidence="2" type="ORF">BP5796_01661</name>
</gene>
<sequence>MDTNDSCFDVQVTSTAIVCPTKSPSSKSITVPLSIVDCTVSYYARCACVLYYHPPPPSEPVLSATHLQNSLAQTLDYYPQWCGQLSYTKAQKPGAGHTARYHRVNLTYSTSNDVGVVFTTATSPKVLADIIPSAEQRIKSDRAWDAGHVNASELIPSIPLAMSRQAKPDSPNMIIQHTVFACGSTTIGIAMTHGLADAQSMSHFVHDWSVMSHSMLSSGDDLPKPTPVFDPGLLDRYAAGDIDADYPDPSIKAKSQKLPRLRGDWYKHVEGQPWPTMTPPDWHEQDLSTLSESDPIPWSDWDTTAPVSNRILHFSSADILQIYASAQSAADGARFSKLDALLAHLWQCIARAREVPQKHICLTFGLRARLSPPLPSNFLGSPIMNALVPVPCTASQIRQSLSDFTNDNLAAILHAEAFEVSPQRLWRAMLGGANLLVTTWLNLKLYELNWGTGVGTVRWVQPEMGSDGLVEIMEAPSLGEKGGIHWSDNGVDINLFLESKAMARVLADRELFPGVES</sequence>
<dbReference type="AlphaFoldDB" id="A0A3D8T124"/>
<evidence type="ECO:0000313" key="3">
    <source>
        <dbReference type="Proteomes" id="UP000256328"/>
    </source>
</evidence>
<dbReference type="GO" id="GO:0044550">
    <property type="term" value="P:secondary metabolite biosynthetic process"/>
    <property type="evidence" value="ECO:0007669"/>
    <property type="project" value="TreeGrafter"/>
</dbReference>
<dbReference type="PANTHER" id="PTHR31642:SF310">
    <property type="entry name" value="FATTY ALCOHOL:CAFFEOYL-COA ACYLTRANSFERASE"/>
    <property type="match status" value="1"/>
</dbReference>
<dbReference type="GO" id="GO:0016747">
    <property type="term" value="F:acyltransferase activity, transferring groups other than amino-acyl groups"/>
    <property type="evidence" value="ECO:0007669"/>
    <property type="project" value="TreeGrafter"/>
</dbReference>
<dbReference type="Pfam" id="PF02458">
    <property type="entry name" value="Transferase"/>
    <property type="match status" value="2"/>
</dbReference>
<keyword evidence="3" id="KW-1185">Reference proteome</keyword>
<dbReference type="Proteomes" id="UP000256328">
    <property type="component" value="Unassembled WGS sequence"/>
</dbReference>
<dbReference type="InterPro" id="IPR050317">
    <property type="entry name" value="Plant_Fungal_Acyltransferase"/>
</dbReference>
<evidence type="ECO:0000313" key="2">
    <source>
        <dbReference type="EMBL" id="RDW92267.1"/>
    </source>
</evidence>
<protein>
    <recommendedName>
        <fullName evidence="4">Transferase family protein</fullName>
    </recommendedName>
</protein>
<proteinExistence type="predicted"/>
<evidence type="ECO:0008006" key="4">
    <source>
        <dbReference type="Google" id="ProtNLM"/>
    </source>
</evidence>
<comment type="caution">
    <text evidence="2">The sequence shown here is derived from an EMBL/GenBank/DDBJ whole genome shotgun (WGS) entry which is preliminary data.</text>
</comment>
<dbReference type="InterPro" id="IPR023213">
    <property type="entry name" value="CAT-like_dom_sf"/>
</dbReference>
<name>A0A3D8T124_9HELO</name>
<accession>A0A3D8T124</accession>
<organism evidence="2 3">
    <name type="scientific">Coleophoma crateriformis</name>
    <dbReference type="NCBI Taxonomy" id="565419"/>
    <lineage>
        <taxon>Eukaryota</taxon>
        <taxon>Fungi</taxon>
        <taxon>Dikarya</taxon>
        <taxon>Ascomycota</taxon>
        <taxon>Pezizomycotina</taxon>
        <taxon>Leotiomycetes</taxon>
        <taxon>Helotiales</taxon>
        <taxon>Dermateaceae</taxon>
        <taxon>Coleophoma</taxon>
    </lineage>
</organism>